<evidence type="ECO:0000256" key="3">
    <source>
        <dbReference type="ARBA" id="ARBA00022630"/>
    </source>
</evidence>
<evidence type="ECO:0000313" key="15">
    <source>
        <dbReference type="EMBL" id="MBB4011437.1"/>
    </source>
</evidence>
<dbReference type="PANTHER" id="PTHR42803:SF1">
    <property type="entry name" value="BROAD-SPECIFICITY LINEAR ACYL-COA DEHYDROGENASE FADE5"/>
    <property type="match status" value="1"/>
</dbReference>
<dbReference type="InterPro" id="IPR037069">
    <property type="entry name" value="AcylCoA_DH/ox_N_sf"/>
</dbReference>
<sequence length="602" mass="64092">MSQYIAPIRDMQFVLHELAGLGELANLPNCEEATPDVVDAIMEEGGKFASGVLAPLNKVGDQNGAIWNNGTVATAPGWKEAYQQFAESGWTAIGCPQEFGGQGLPKLVSTPVSEMFKSANLAFSLGPMLTQGAIEALVLRGSDALKAKFLDKMVAGTWTGTMNLTEPQAGSDLAAVRSKAIPQADGSYLISGQKIFITYGEHDMTDNIIHLVLARLPDAPEGVKGISLFVVPKFMVNDDGSLGARNDVHCVSIEHKLGIHASPTCVMSYGDKGGAVGYLVGEANRGLEYMFIMMNEARFSVGLEGLAISERAYQKALQYARERTQGTELGIKGGGKVAIIKHPDVRRMLMTMKAHVEAMRALAYVTAAALDHAHHHADDAERAKAQAFADLMIPVVKGWCTETGIEMASLGVQVHGGMGYIEETGAAQYLRDARISAIYEGTTGIQANDLIGRKMAREGGQTVKAVIGMMRRLDGNLAEAEGGMMGEHVAVVRAALAQGVSALEQAVEYILATFGSDIKAAHVGAVPMLKLMGIVCGGWQMARAVIAAQRKLSEGTGDSNFYKTKIVTARFFAEHVLPHAASYSHTVCKGAGSALTLDEAMF</sequence>
<keyword evidence="3 10" id="KW-0285">Flavoprotein</keyword>
<dbReference type="InterPro" id="IPR013786">
    <property type="entry name" value="AcylCoA_DH/ox_N"/>
</dbReference>
<comment type="catalytic activity">
    <reaction evidence="6">
        <text>3-(methylsulfanyl)propanoyl-CoA + oxidized [electron-transfer flavoprotein] + H(+) = 3-(methylsulfanyl)acryloyl-CoA + reduced [electron-transfer flavoprotein]</text>
        <dbReference type="Rhea" id="RHEA:52612"/>
        <dbReference type="Rhea" id="RHEA-COMP:10685"/>
        <dbReference type="Rhea" id="RHEA-COMP:10686"/>
        <dbReference type="ChEBI" id="CHEBI:15378"/>
        <dbReference type="ChEBI" id="CHEBI:57692"/>
        <dbReference type="ChEBI" id="CHEBI:58307"/>
        <dbReference type="ChEBI" id="CHEBI:82815"/>
        <dbReference type="ChEBI" id="CHEBI:84994"/>
        <dbReference type="EC" id="1.3.99.41"/>
    </reaction>
    <physiologicalReaction direction="left-to-right" evidence="6">
        <dbReference type="Rhea" id="RHEA:52613"/>
    </physiologicalReaction>
</comment>
<comment type="caution">
    <text evidence="15">The sequence shown here is derived from an EMBL/GenBank/DDBJ whole genome shotgun (WGS) entry which is preliminary data.</text>
</comment>
<dbReference type="InterPro" id="IPR046373">
    <property type="entry name" value="Acyl-CoA_Oxase/DH_mid-dom_sf"/>
</dbReference>
<evidence type="ECO:0000256" key="9">
    <source>
        <dbReference type="ARBA" id="ARBA00069043"/>
    </source>
</evidence>
<dbReference type="SUPFAM" id="SSF56645">
    <property type="entry name" value="Acyl-CoA dehydrogenase NM domain-like"/>
    <property type="match status" value="1"/>
</dbReference>
<reference evidence="15 16" key="1">
    <citation type="submission" date="2020-08" db="EMBL/GenBank/DDBJ databases">
        <title>Genomic Encyclopedia of Type Strains, Phase IV (KMG-IV): sequencing the most valuable type-strain genomes for metagenomic binning, comparative biology and taxonomic classification.</title>
        <authorList>
            <person name="Goeker M."/>
        </authorList>
    </citation>
    <scope>NUCLEOTIDE SEQUENCE [LARGE SCALE GENOMIC DNA]</scope>
    <source>
        <strain evidence="15 16">DSM 106739</strain>
    </source>
</reference>
<feature type="domain" description="Acyl-CoA oxidase/dehydrogenase middle" evidence="12">
    <location>
        <begin position="162"/>
        <end position="268"/>
    </location>
</feature>
<evidence type="ECO:0000259" key="13">
    <source>
        <dbReference type="Pfam" id="PF02771"/>
    </source>
</evidence>
<evidence type="ECO:0000256" key="10">
    <source>
        <dbReference type="RuleBase" id="RU362125"/>
    </source>
</evidence>
<dbReference type="PANTHER" id="PTHR42803">
    <property type="entry name" value="ACYL-COA DEHYDROGENASE"/>
    <property type="match status" value="1"/>
</dbReference>
<dbReference type="AlphaFoldDB" id="A0A840BLS2"/>
<dbReference type="InterPro" id="IPR052166">
    <property type="entry name" value="Diverse_Acyl-CoA_DH"/>
</dbReference>
<dbReference type="FunFam" id="2.40.110.10:FF:000031">
    <property type="entry name" value="Acyl-CoA dehydrogenase, putative"/>
    <property type="match status" value="1"/>
</dbReference>
<organism evidence="15 16">
    <name type="scientific">Niveibacterium umoris</name>
    <dbReference type="NCBI Taxonomy" id="1193620"/>
    <lineage>
        <taxon>Bacteria</taxon>
        <taxon>Pseudomonadati</taxon>
        <taxon>Pseudomonadota</taxon>
        <taxon>Betaproteobacteria</taxon>
        <taxon>Rhodocyclales</taxon>
        <taxon>Rhodocyclaceae</taxon>
        <taxon>Niveibacterium</taxon>
    </lineage>
</organism>
<keyword evidence="16" id="KW-1185">Reference proteome</keyword>
<dbReference type="Gene3D" id="2.40.110.10">
    <property type="entry name" value="Butyryl-CoA Dehydrogenase, subunit A, domain 2"/>
    <property type="match status" value="1"/>
</dbReference>
<dbReference type="Pfam" id="PF12806">
    <property type="entry name" value="Acyl-CoA_dh_C"/>
    <property type="match status" value="1"/>
</dbReference>
<evidence type="ECO:0000256" key="5">
    <source>
        <dbReference type="ARBA" id="ARBA00023002"/>
    </source>
</evidence>
<feature type="domain" description="Acyl-CoA dehydrogenase/oxidase C-terminal" evidence="11">
    <location>
        <begin position="284"/>
        <end position="450"/>
    </location>
</feature>
<evidence type="ECO:0000256" key="4">
    <source>
        <dbReference type="ARBA" id="ARBA00022827"/>
    </source>
</evidence>
<dbReference type="GO" id="GO:0016627">
    <property type="term" value="F:oxidoreductase activity, acting on the CH-CH group of donors"/>
    <property type="evidence" value="ECO:0007669"/>
    <property type="project" value="InterPro"/>
</dbReference>
<dbReference type="EC" id="1.3.99.41" evidence="8"/>
<dbReference type="Proteomes" id="UP000561045">
    <property type="component" value="Unassembled WGS sequence"/>
</dbReference>
<comment type="function">
    <text evidence="7">Involved in the assimilation of dimethylsulphoniopropionate (DMSP), an important compound in the fixation of carbon in marine phytoplankton, by mediating the conversion of 3-(methylthio)propanoyl-CoA (MMPA-CoA) to 3-(methylthio)acryloyl-CoA (MTA-CoA).</text>
</comment>
<dbReference type="Gene3D" id="1.20.140.10">
    <property type="entry name" value="Butyryl-CoA Dehydrogenase, subunit A, domain 3"/>
    <property type="match status" value="1"/>
</dbReference>
<keyword evidence="4 10" id="KW-0274">FAD</keyword>
<feature type="domain" description="Acetyl-CoA dehydrogenase-like C-terminal" evidence="14">
    <location>
        <begin position="488"/>
        <end position="598"/>
    </location>
</feature>
<dbReference type="InterPro" id="IPR009100">
    <property type="entry name" value="AcylCoA_DH/oxidase_NM_dom_sf"/>
</dbReference>
<gene>
    <name evidence="15" type="ORF">GGR36_000745</name>
</gene>
<dbReference type="Pfam" id="PF00441">
    <property type="entry name" value="Acyl-CoA_dh_1"/>
    <property type="match status" value="1"/>
</dbReference>
<dbReference type="EMBL" id="JACIET010000001">
    <property type="protein sequence ID" value="MBB4011437.1"/>
    <property type="molecule type" value="Genomic_DNA"/>
</dbReference>
<evidence type="ECO:0000259" key="12">
    <source>
        <dbReference type="Pfam" id="PF02770"/>
    </source>
</evidence>
<comment type="similarity">
    <text evidence="2 10">Belongs to the acyl-CoA dehydrogenase family.</text>
</comment>
<evidence type="ECO:0000313" key="16">
    <source>
        <dbReference type="Proteomes" id="UP000561045"/>
    </source>
</evidence>
<proteinExistence type="inferred from homology"/>
<dbReference type="GO" id="GO:0050660">
    <property type="term" value="F:flavin adenine dinucleotide binding"/>
    <property type="evidence" value="ECO:0007669"/>
    <property type="project" value="InterPro"/>
</dbReference>
<dbReference type="SUPFAM" id="SSF47203">
    <property type="entry name" value="Acyl-CoA dehydrogenase C-terminal domain-like"/>
    <property type="match status" value="1"/>
</dbReference>
<evidence type="ECO:0000256" key="1">
    <source>
        <dbReference type="ARBA" id="ARBA00001974"/>
    </source>
</evidence>
<evidence type="ECO:0000256" key="2">
    <source>
        <dbReference type="ARBA" id="ARBA00009347"/>
    </source>
</evidence>
<comment type="cofactor">
    <cofactor evidence="1 10">
        <name>FAD</name>
        <dbReference type="ChEBI" id="CHEBI:57692"/>
    </cofactor>
</comment>
<evidence type="ECO:0000259" key="14">
    <source>
        <dbReference type="Pfam" id="PF12806"/>
    </source>
</evidence>
<dbReference type="Gene3D" id="1.10.540.10">
    <property type="entry name" value="Acyl-CoA dehydrogenase/oxidase, N-terminal domain"/>
    <property type="match status" value="1"/>
</dbReference>
<dbReference type="InterPro" id="IPR036250">
    <property type="entry name" value="AcylCo_DH-like_C"/>
</dbReference>
<dbReference type="InterPro" id="IPR006091">
    <property type="entry name" value="Acyl-CoA_Oxase/DH_mid-dom"/>
</dbReference>
<evidence type="ECO:0000259" key="11">
    <source>
        <dbReference type="Pfam" id="PF00441"/>
    </source>
</evidence>
<evidence type="ECO:0000256" key="7">
    <source>
        <dbReference type="ARBA" id="ARBA00058683"/>
    </source>
</evidence>
<name>A0A840BLS2_9RHOO</name>
<evidence type="ECO:0000256" key="6">
    <source>
        <dbReference type="ARBA" id="ARBA00051388"/>
    </source>
</evidence>
<evidence type="ECO:0000256" key="8">
    <source>
        <dbReference type="ARBA" id="ARBA00066694"/>
    </source>
</evidence>
<dbReference type="Pfam" id="PF02770">
    <property type="entry name" value="Acyl-CoA_dh_M"/>
    <property type="match status" value="1"/>
</dbReference>
<protein>
    <recommendedName>
        <fullName evidence="9">3-methylmercaptopropionyl-CoA dehydrogenase</fullName>
        <ecNumber evidence="8">1.3.99.41</ecNumber>
    </recommendedName>
</protein>
<feature type="domain" description="Acyl-CoA dehydrogenase/oxidase N-terminal" evidence="13">
    <location>
        <begin position="79"/>
        <end position="156"/>
    </location>
</feature>
<dbReference type="InterPro" id="IPR009075">
    <property type="entry name" value="AcylCo_DH/oxidase_C"/>
</dbReference>
<dbReference type="RefSeq" id="WP_183631991.1">
    <property type="nucleotide sequence ID" value="NZ_BAABLE010000011.1"/>
</dbReference>
<accession>A0A840BLS2</accession>
<dbReference type="InterPro" id="IPR025878">
    <property type="entry name" value="Acyl-CoA_dh-like_C_dom"/>
</dbReference>
<keyword evidence="5 10" id="KW-0560">Oxidoreductase</keyword>
<dbReference type="Pfam" id="PF02771">
    <property type="entry name" value="Acyl-CoA_dh_N"/>
    <property type="match status" value="1"/>
</dbReference>